<dbReference type="InterPro" id="IPR027417">
    <property type="entry name" value="P-loop_NTPase"/>
</dbReference>
<evidence type="ECO:0000259" key="10">
    <source>
        <dbReference type="PROSITE" id="PS50157"/>
    </source>
</evidence>
<dbReference type="GO" id="GO:0008270">
    <property type="term" value="F:zinc ion binding"/>
    <property type="evidence" value="ECO:0007669"/>
    <property type="project" value="UniProtKB-KW"/>
</dbReference>
<dbReference type="InterPro" id="IPR039657">
    <property type="entry name" value="Dimethylallyltransferase"/>
</dbReference>
<comment type="similarity">
    <text evidence="1 9">Belongs to the IPP transferase family.</text>
</comment>
<proteinExistence type="inferred from homology"/>
<dbReference type="SUPFAM" id="SSF52540">
    <property type="entry name" value="P-loop containing nucleoside triphosphate hydrolases"/>
    <property type="match status" value="1"/>
</dbReference>
<evidence type="ECO:0000256" key="2">
    <source>
        <dbReference type="ARBA" id="ARBA00022679"/>
    </source>
</evidence>
<evidence type="ECO:0000256" key="1">
    <source>
        <dbReference type="ARBA" id="ARBA00005842"/>
    </source>
</evidence>
<dbReference type="GO" id="GO:0006400">
    <property type="term" value="P:tRNA modification"/>
    <property type="evidence" value="ECO:0007669"/>
    <property type="project" value="TreeGrafter"/>
</dbReference>
<dbReference type="Pfam" id="PF12171">
    <property type="entry name" value="zf-C2H2_jaz"/>
    <property type="match status" value="1"/>
</dbReference>
<dbReference type="Gene3D" id="1.10.20.140">
    <property type="match status" value="1"/>
</dbReference>
<dbReference type="OrthoDB" id="775260at2759"/>
<name>A0A9N9SRD0_DIABA</name>
<evidence type="ECO:0000256" key="9">
    <source>
        <dbReference type="RuleBase" id="RU003785"/>
    </source>
</evidence>
<keyword evidence="3" id="KW-0479">Metal-binding</keyword>
<dbReference type="HAMAP" id="MF_00185">
    <property type="entry name" value="IPP_trans"/>
    <property type="match status" value="1"/>
</dbReference>
<dbReference type="Pfam" id="PF01715">
    <property type="entry name" value="IPPT"/>
    <property type="match status" value="1"/>
</dbReference>
<keyword evidence="4 9" id="KW-0547">Nucleotide-binding</keyword>
<keyword evidence="12" id="KW-1185">Reference proteome</keyword>
<dbReference type="InterPro" id="IPR013087">
    <property type="entry name" value="Znf_C2H2_type"/>
</dbReference>
<protein>
    <recommendedName>
        <fullName evidence="10">C2H2-type domain-containing protein</fullName>
    </recommendedName>
</protein>
<keyword evidence="7 9" id="KW-0067">ATP-binding</keyword>
<dbReference type="Proteomes" id="UP001153709">
    <property type="component" value="Chromosome 1"/>
</dbReference>
<dbReference type="InterPro" id="IPR018022">
    <property type="entry name" value="IPT"/>
</dbReference>
<dbReference type="InterPro" id="IPR022755">
    <property type="entry name" value="Znf_C2H2_jaz"/>
</dbReference>
<evidence type="ECO:0000256" key="5">
    <source>
        <dbReference type="ARBA" id="ARBA00022771"/>
    </source>
</evidence>
<dbReference type="AlphaFoldDB" id="A0A9N9SRD0"/>
<sequence length="431" mass="49648">MTSRLPLVIILGATGSGKTKLSLELAKKFCGEIIGADSMQVYKGLDIITAKATKEEQSVAPHHLIDILDPQDMYTVVQYKNRALSVIDSLFNNNKMPIVVGGTNYYIESLLWKILIDDGDFQKVGSQFSNNDHELSSEELHKKLKVLDPLMAKRLHPNNKRKILRSLEILYKKGKKHSELLEEQQSAKDSSKSGGGLRFTNSLVLWLQCDQEVLDQRLNDRVDDMLKQGLLTELLEFHKVYNQQRLLANDTPDYSKGIFQSIGFKEFHPYLILNKEEQESDEGKKKLYEGIEQLKMVTRRYARKQKRWILNRFLGREDRKIPPIYGLDTSDVSMWESKVSQIAEEIVNSYVNNTTCPHKPLPKQNLNSAPNSEDTTYNCDVCERVFVGDFQWTTHLKSHRHRKRLEKKRKLEKIMNLNGTSNTPVVNQEVL</sequence>
<evidence type="ECO:0000256" key="3">
    <source>
        <dbReference type="ARBA" id="ARBA00022723"/>
    </source>
</evidence>
<accession>A0A9N9SRD0</accession>
<keyword evidence="5 8" id="KW-0863">Zinc-finger</keyword>
<keyword evidence="6" id="KW-0862">Zinc</keyword>
<evidence type="ECO:0000256" key="8">
    <source>
        <dbReference type="PROSITE-ProRule" id="PRU00042"/>
    </source>
</evidence>
<dbReference type="PANTHER" id="PTHR11088">
    <property type="entry name" value="TRNA DIMETHYLALLYLTRANSFERASE"/>
    <property type="match status" value="1"/>
</dbReference>
<keyword evidence="2 9" id="KW-0808">Transferase</keyword>
<dbReference type="GO" id="GO:0005524">
    <property type="term" value="F:ATP binding"/>
    <property type="evidence" value="ECO:0007669"/>
    <property type="project" value="UniProtKB-KW"/>
</dbReference>
<dbReference type="PROSITE" id="PS50157">
    <property type="entry name" value="ZINC_FINGER_C2H2_2"/>
    <property type="match status" value="1"/>
</dbReference>
<dbReference type="Gene3D" id="3.30.160.60">
    <property type="entry name" value="Classic Zinc Finger"/>
    <property type="match status" value="1"/>
</dbReference>
<feature type="domain" description="C2H2-type" evidence="10">
    <location>
        <begin position="377"/>
        <end position="404"/>
    </location>
</feature>
<dbReference type="PROSITE" id="PS00028">
    <property type="entry name" value="ZINC_FINGER_C2H2_1"/>
    <property type="match status" value="1"/>
</dbReference>
<evidence type="ECO:0000256" key="7">
    <source>
        <dbReference type="ARBA" id="ARBA00022840"/>
    </source>
</evidence>
<evidence type="ECO:0000256" key="4">
    <source>
        <dbReference type="ARBA" id="ARBA00022741"/>
    </source>
</evidence>
<gene>
    <name evidence="11" type="ORF">DIABBA_LOCUS1727</name>
</gene>
<dbReference type="NCBIfam" id="TIGR00174">
    <property type="entry name" value="miaA"/>
    <property type="match status" value="1"/>
</dbReference>
<dbReference type="GO" id="GO:0052381">
    <property type="term" value="F:tRNA dimethylallyltransferase activity"/>
    <property type="evidence" value="ECO:0007669"/>
    <property type="project" value="InterPro"/>
</dbReference>
<dbReference type="InterPro" id="IPR036236">
    <property type="entry name" value="Znf_C2H2_sf"/>
</dbReference>
<evidence type="ECO:0000313" key="11">
    <source>
        <dbReference type="EMBL" id="CAG9827753.1"/>
    </source>
</evidence>
<evidence type="ECO:0000313" key="12">
    <source>
        <dbReference type="Proteomes" id="UP001153709"/>
    </source>
</evidence>
<organism evidence="11 12">
    <name type="scientific">Diabrotica balteata</name>
    <name type="common">Banded cucumber beetle</name>
    <dbReference type="NCBI Taxonomy" id="107213"/>
    <lineage>
        <taxon>Eukaryota</taxon>
        <taxon>Metazoa</taxon>
        <taxon>Ecdysozoa</taxon>
        <taxon>Arthropoda</taxon>
        <taxon>Hexapoda</taxon>
        <taxon>Insecta</taxon>
        <taxon>Pterygota</taxon>
        <taxon>Neoptera</taxon>
        <taxon>Endopterygota</taxon>
        <taxon>Coleoptera</taxon>
        <taxon>Polyphaga</taxon>
        <taxon>Cucujiformia</taxon>
        <taxon>Chrysomeloidea</taxon>
        <taxon>Chrysomelidae</taxon>
        <taxon>Galerucinae</taxon>
        <taxon>Diabroticina</taxon>
        <taxon>Diabroticites</taxon>
        <taxon>Diabrotica</taxon>
    </lineage>
</organism>
<dbReference type="SUPFAM" id="SSF57667">
    <property type="entry name" value="beta-beta-alpha zinc fingers"/>
    <property type="match status" value="1"/>
</dbReference>
<dbReference type="PANTHER" id="PTHR11088:SF89">
    <property type="entry name" value="TRNA DIMETHYLALLYLTRANSFERASE"/>
    <property type="match status" value="1"/>
</dbReference>
<evidence type="ECO:0000256" key="6">
    <source>
        <dbReference type="ARBA" id="ARBA00022833"/>
    </source>
</evidence>
<dbReference type="EMBL" id="OU898276">
    <property type="protein sequence ID" value="CAG9827753.1"/>
    <property type="molecule type" value="Genomic_DNA"/>
</dbReference>
<dbReference type="GO" id="GO:0005739">
    <property type="term" value="C:mitochondrion"/>
    <property type="evidence" value="ECO:0007669"/>
    <property type="project" value="TreeGrafter"/>
</dbReference>
<dbReference type="Gene3D" id="3.40.50.300">
    <property type="entry name" value="P-loop containing nucleotide triphosphate hydrolases"/>
    <property type="match status" value="1"/>
</dbReference>
<reference evidence="11" key="1">
    <citation type="submission" date="2022-01" db="EMBL/GenBank/DDBJ databases">
        <authorList>
            <person name="King R."/>
        </authorList>
    </citation>
    <scope>NUCLEOTIDE SEQUENCE</scope>
</reference>